<protein>
    <submittedName>
        <fullName evidence="2">Uncharacterized protein DUF4166</fullName>
    </submittedName>
</protein>
<comment type="caution">
    <text evidence="2">The sequence shown here is derived from an EMBL/GenBank/DDBJ whole genome shotgun (WGS) entry which is preliminary data.</text>
</comment>
<dbReference type="Proteomes" id="UP000294746">
    <property type="component" value="Unassembled WGS sequence"/>
</dbReference>
<keyword evidence="3" id="KW-1185">Reference proteome</keyword>
<accession>A0A4R2RI82</accession>
<proteinExistence type="predicted"/>
<dbReference type="RefSeq" id="WP_243649551.1">
    <property type="nucleotide sequence ID" value="NZ_SLXV01000051.1"/>
</dbReference>
<dbReference type="Pfam" id="PF13761">
    <property type="entry name" value="DUF4166"/>
    <property type="match status" value="1"/>
</dbReference>
<organism evidence="2 3">
    <name type="scientific">Baia soyae</name>
    <dbReference type="NCBI Taxonomy" id="1544746"/>
    <lineage>
        <taxon>Bacteria</taxon>
        <taxon>Bacillati</taxon>
        <taxon>Bacillota</taxon>
        <taxon>Bacilli</taxon>
        <taxon>Bacillales</taxon>
        <taxon>Thermoactinomycetaceae</taxon>
        <taxon>Baia</taxon>
    </lineage>
</organism>
<dbReference type="AlphaFoldDB" id="A0A4R2RI82"/>
<dbReference type="EMBL" id="SLXV01000051">
    <property type="protein sequence ID" value="TCP62723.1"/>
    <property type="molecule type" value="Genomic_DNA"/>
</dbReference>
<dbReference type="InterPro" id="IPR025311">
    <property type="entry name" value="DUF4166"/>
</dbReference>
<reference evidence="2 3" key="1">
    <citation type="submission" date="2019-03" db="EMBL/GenBank/DDBJ databases">
        <title>Genomic Encyclopedia of Type Strains, Phase IV (KMG-IV): sequencing the most valuable type-strain genomes for metagenomic binning, comparative biology and taxonomic classification.</title>
        <authorList>
            <person name="Goeker M."/>
        </authorList>
    </citation>
    <scope>NUCLEOTIDE SEQUENCE [LARGE SCALE GENOMIC DNA]</scope>
    <source>
        <strain evidence="2 3">DSM 46831</strain>
    </source>
</reference>
<evidence type="ECO:0000313" key="2">
    <source>
        <dbReference type="EMBL" id="TCP62723.1"/>
    </source>
</evidence>
<name>A0A4R2RI82_9BACL</name>
<feature type="domain" description="DUF4166" evidence="1">
    <location>
        <begin position="15"/>
        <end position="197"/>
    </location>
</feature>
<sequence length="203" mass="23883">MSIYRQMLGEEFHALHPMLQKRYEISKGSLYASGTMKEMKTGKRWLAPLLRLGTRCKLMFPEQGKHIPFTLANVCRIGRNGEQQIHWERIFYFNGKRRYFNALMSFDPDRKIVKDYLGEPSILYSDLIFRVGMNGDLHIQSDRQRLVCGKWEILLPKWLQGIANVKESYIEEKDAFSIQLEVRNPLVGVIFAYEGEFRIDENK</sequence>
<evidence type="ECO:0000313" key="3">
    <source>
        <dbReference type="Proteomes" id="UP000294746"/>
    </source>
</evidence>
<evidence type="ECO:0000259" key="1">
    <source>
        <dbReference type="Pfam" id="PF13761"/>
    </source>
</evidence>
<gene>
    <name evidence="2" type="ORF">EDD57_1514</name>
</gene>